<keyword evidence="2" id="KW-1185">Reference proteome</keyword>
<evidence type="ECO:0000313" key="2">
    <source>
        <dbReference type="Proteomes" id="UP000001887"/>
    </source>
</evidence>
<gene>
    <name evidence="1" type="ordered locus">Psta_0280</name>
</gene>
<reference evidence="1 2" key="1">
    <citation type="journal article" date="2009" name="Stand. Genomic Sci.">
        <title>Complete genome sequence of Pirellula staleyi type strain (ATCC 27377).</title>
        <authorList>
            <person name="Clum A."/>
            <person name="Tindall B.J."/>
            <person name="Sikorski J."/>
            <person name="Ivanova N."/>
            <person name="Mavrommatis K."/>
            <person name="Lucas S."/>
            <person name="Glavina del Rio T."/>
            <person name="Nolan M."/>
            <person name="Chen F."/>
            <person name="Tice H."/>
            <person name="Pitluck S."/>
            <person name="Cheng J.F."/>
            <person name="Chertkov O."/>
            <person name="Brettin T."/>
            <person name="Han C."/>
            <person name="Detter J.C."/>
            <person name="Kuske C."/>
            <person name="Bruce D."/>
            <person name="Goodwin L."/>
            <person name="Ovchinikova G."/>
            <person name="Pati A."/>
            <person name="Mikhailova N."/>
            <person name="Chen A."/>
            <person name="Palaniappan K."/>
            <person name="Land M."/>
            <person name="Hauser L."/>
            <person name="Chang Y.J."/>
            <person name="Jeffries C.D."/>
            <person name="Chain P."/>
            <person name="Rohde M."/>
            <person name="Goker M."/>
            <person name="Bristow J."/>
            <person name="Eisen J.A."/>
            <person name="Markowitz V."/>
            <person name="Hugenholtz P."/>
            <person name="Kyrpides N.C."/>
            <person name="Klenk H.P."/>
            <person name="Lapidus A."/>
        </authorList>
    </citation>
    <scope>NUCLEOTIDE SEQUENCE [LARGE SCALE GENOMIC DNA]</scope>
    <source>
        <strain evidence="2">ATCC 27377 / DSM 6068 / ICPB 4128</strain>
    </source>
</reference>
<protein>
    <submittedName>
        <fullName evidence="1">Uncharacterized protein</fullName>
    </submittedName>
</protein>
<evidence type="ECO:0000313" key="1">
    <source>
        <dbReference type="EMBL" id="ADB14974.1"/>
    </source>
</evidence>
<dbReference type="AlphaFoldDB" id="D2R1I9"/>
<organism evidence="1 2">
    <name type="scientific">Pirellula staleyi (strain ATCC 27377 / DSM 6068 / ICPB 4128)</name>
    <name type="common">Pirella staleyi</name>
    <dbReference type="NCBI Taxonomy" id="530564"/>
    <lineage>
        <taxon>Bacteria</taxon>
        <taxon>Pseudomonadati</taxon>
        <taxon>Planctomycetota</taxon>
        <taxon>Planctomycetia</taxon>
        <taxon>Pirellulales</taxon>
        <taxon>Pirellulaceae</taxon>
        <taxon>Pirellula</taxon>
    </lineage>
</organism>
<sequence length="206" mass="21519">MGSYLAQPAARCGFSHCTSSICCLIRSVTGSSAVTFIAARSGAATNCARRFKAAVQHRCAELRSCPGTVSQRLYESTKAIHRIGILNAEGHCRNRSATEDGVTFAALGKVSLSVKPPSLDGHGLGCTFHVYLVCGFQLRYQPRRMAASCVATATAGSSNAQSAGPATSPASSYATNVTAISIRRSYTSPVHLSASKGSEMGSRACY</sequence>
<dbReference type="Proteomes" id="UP000001887">
    <property type="component" value="Chromosome"/>
</dbReference>
<name>D2R1I9_PIRSD</name>
<proteinExistence type="predicted"/>
<dbReference type="HOGENOM" id="CLU_1330917_0_0_0"/>
<accession>D2R1I9</accession>
<dbReference type="KEGG" id="psl:Psta_0280"/>
<dbReference type="EMBL" id="CP001848">
    <property type="protein sequence ID" value="ADB14974.1"/>
    <property type="molecule type" value="Genomic_DNA"/>
</dbReference>